<reference evidence="2" key="2">
    <citation type="submission" date="2023-04" db="EMBL/GenBank/DDBJ databases">
        <authorList>
            <person name="Bruccoleri R.E."/>
            <person name="Oakeley E.J."/>
            <person name="Faust A.-M."/>
            <person name="Dessus-Babus S."/>
            <person name="Altorfer M."/>
            <person name="Burckhardt D."/>
            <person name="Oertli M."/>
            <person name="Naumann U."/>
            <person name="Petersen F."/>
            <person name="Wong J."/>
        </authorList>
    </citation>
    <scope>NUCLEOTIDE SEQUENCE</scope>
    <source>
        <strain evidence="2">GSM-AAB239-AS_SAM_17_03QT</strain>
        <tissue evidence="2">Leaf</tissue>
    </source>
</reference>
<evidence type="ECO:0000313" key="3">
    <source>
        <dbReference type="Proteomes" id="UP001140949"/>
    </source>
</evidence>
<sequence>MRDRMERFTAFPFSVGCISHSSVKVVTKQSKKPRAESSSALTIQSNGKLKSSVRRLLPLRKPNISAAIQKAIKSFKSLSSLFRFYNEDEDDDEEREMDIGFPTDVQHVGHIGCDGFNSGSAAAMKDWDRGPDHVLSHPSISLKQFELAMASQT</sequence>
<dbReference type="PANTHER" id="PTHR46931:SF14">
    <property type="entry name" value="CRIB DOMAIN-CONTAINING PROTEIN RIC2"/>
    <property type="match status" value="1"/>
</dbReference>
<feature type="domain" description="CRIB" evidence="1">
    <location>
        <begin position="99"/>
        <end position="112"/>
    </location>
</feature>
<reference evidence="2" key="1">
    <citation type="journal article" date="2023" name="GigaByte">
        <title>Genome assembly of the bearded iris, Iris pallida Lam.</title>
        <authorList>
            <person name="Bruccoleri R.E."/>
            <person name="Oakeley E.J."/>
            <person name="Faust A.M.E."/>
            <person name="Altorfer M."/>
            <person name="Dessus-Babus S."/>
            <person name="Burckhardt D."/>
            <person name="Oertli M."/>
            <person name="Naumann U."/>
            <person name="Petersen F."/>
            <person name="Wong J."/>
        </authorList>
    </citation>
    <scope>NUCLEOTIDE SEQUENCE</scope>
    <source>
        <strain evidence="2">GSM-AAB239-AS_SAM_17_03QT</strain>
    </source>
</reference>
<dbReference type="PROSITE" id="PS50108">
    <property type="entry name" value="CRIB"/>
    <property type="match status" value="1"/>
</dbReference>
<evidence type="ECO:0000259" key="1">
    <source>
        <dbReference type="PROSITE" id="PS50108"/>
    </source>
</evidence>
<gene>
    <name evidence="2" type="ORF">M6B38_379925</name>
</gene>
<proteinExistence type="predicted"/>
<dbReference type="InterPro" id="IPR000095">
    <property type="entry name" value="CRIB_dom"/>
</dbReference>
<dbReference type="InterPro" id="IPR044509">
    <property type="entry name" value="RIC2/4"/>
</dbReference>
<dbReference type="Proteomes" id="UP001140949">
    <property type="component" value="Unassembled WGS sequence"/>
</dbReference>
<protein>
    <submittedName>
        <fullName evidence="2">CRIB domain-containing protein RIC4-like</fullName>
    </submittedName>
</protein>
<accession>A0AAX6G942</accession>
<dbReference type="PANTHER" id="PTHR46931">
    <property type="entry name" value="CRIB DOMAIN-CONTAINING PROTEIN RIC2"/>
    <property type="match status" value="1"/>
</dbReference>
<dbReference type="AlphaFoldDB" id="A0AAX6G942"/>
<keyword evidence="3" id="KW-1185">Reference proteome</keyword>
<name>A0AAX6G942_IRIPA</name>
<comment type="caution">
    <text evidence="2">The sequence shown here is derived from an EMBL/GenBank/DDBJ whole genome shotgun (WGS) entry which is preliminary data.</text>
</comment>
<dbReference type="EMBL" id="JANAVB010021798">
    <property type="protein sequence ID" value="KAJ6824888.1"/>
    <property type="molecule type" value="Genomic_DNA"/>
</dbReference>
<organism evidence="2 3">
    <name type="scientific">Iris pallida</name>
    <name type="common">Sweet iris</name>
    <dbReference type="NCBI Taxonomy" id="29817"/>
    <lineage>
        <taxon>Eukaryota</taxon>
        <taxon>Viridiplantae</taxon>
        <taxon>Streptophyta</taxon>
        <taxon>Embryophyta</taxon>
        <taxon>Tracheophyta</taxon>
        <taxon>Spermatophyta</taxon>
        <taxon>Magnoliopsida</taxon>
        <taxon>Liliopsida</taxon>
        <taxon>Asparagales</taxon>
        <taxon>Iridaceae</taxon>
        <taxon>Iridoideae</taxon>
        <taxon>Irideae</taxon>
        <taxon>Iris</taxon>
    </lineage>
</organism>
<evidence type="ECO:0000313" key="2">
    <source>
        <dbReference type="EMBL" id="KAJ6824888.1"/>
    </source>
</evidence>